<sequence length="444" mass="50362">MKIFAFLAVHSLAQEQTCKDWELEERCLDQCRLIYTDCTQNCSDNTCQTQCVNRYSACMADCPCNINCPNGCDGCDHPLCGNCDAESNMYSQQCKNEAVQKESLCKKSCEMADDECYSQCHLELMNDKMDCPCMDNCPNGCPCDSFKCQSYVSVFGENYHYKESYVISADGSFRENRHYDSPPEKASSQYGYFDRIGHEIFQGDIYFFGGRSDELKIAKLDACEVVELDVRLLFPYDSYYGASTADEEEIYICFSESPYRYCEGFDGNQMREISYTTEYSHQKGCMAYYDDDVYAIGGTRSSEPTHGEVEILGYSGWTLGVTMNERRGSYGHECLSVSNGILLFGGVAEEPDYNWEKKKAVHFFTGTNWSVVGYLKERQTYPSGAVIGNSVFVVSGRKKPYAIERFEWNGSNVTSSEIIHNHIDNLTRPMVWEGNPTLCEAECN</sequence>
<proteinExistence type="predicted"/>
<dbReference type="Gene3D" id="2.120.10.80">
    <property type="entry name" value="Kelch-type beta propeller"/>
    <property type="match status" value="1"/>
</dbReference>
<evidence type="ECO:0000313" key="1">
    <source>
        <dbReference type="EMBL" id="CAG5113970.1"/>
    </source>
</evidence>
<dbReference type="SUPFAM" id="SSF50965">
    <property type="entry name" value="Galactose oxidase, central domain"/>
    <property type="match status" value="1"/>
</dbReference>
<dbReference type="InterPro" id="IPR015915">
    <property type="entry name" value="Kelch-typ_b-propeller"/>
</dbReference>
<name>A0ABN7TAD6_OIKDI</name>
<keyword evidence="2" id="KW-1185">Reference proteome</keyword>
<dbReference type="Proteomes" id="UP001158576">
    <property type="component" value="Chromosome 2"/>
</dbReference>
<dbReference type="InterPro" id="IPR011043">
    <property type="entry name" value="Gal_Oxase/kelch_b-propeller"/>
</dbReference>
<evidence type="ECO:0000313" key="2">
    <source>
        <dbReference type="Proteomes" id="UP001158576"/>
    </source>
</evidence>
<reference evidence="1 2" key="1">
    <citation type="submission" date="2021-04" db="EMBL/GenBank/DDBJ databases">
        <authorList>
            <person name="Bliznina A."/>
        </authorList>
    </citation>
    <scope>NUCLEOTIDE SEQUENCE [LARGE SCALE GENOMIC DNA]</scope>
</reference>
<dbReference type="EMBL" id="OU015567">
    <property type="protein sequence ID" value="CAG5113970.1"/>
    <property type="molecule type" value="Genomic_DNA"/>
</dbReference>
<organism evidence="1 2">
    <name type="scientific">Oikopleura dioica</name>
    <name type="common">Tunicate</name>
    <dbReference type="NCBI Taxonomy" id="34765"/>
    <lineage>
        <taxon>Eukaryota</taxon>
        <taxon>Metazoa</taxon>
        <taxon>Chordata</taxon>
        <taxon>Tunicata</taxon>
        <taxon>Appendicularia</taxon>
        <taxon>Copelata</taxon>
        <taxon>Oikopleuridae</taxon>
        <taxon>Oikopleura</taxon>
    </lineage>
</organism>
<protein>
    <submittedName>
        <fullName evidence="1">Oidioi.mRNA.OKI2018_I69.chr2.g8058.t1.cds</fullName>
    </submittedName>
</protein>
<accession>A0ABN7TAD6</accession>
<gene>
    <name evidence="1" type="ORF">OKIOD_LOCUS16823</name>
</gene>